<dbReference type="Proteomes" id="UP000216339">
    <property type="component" value="Unassembled WGS sequence"/>
</dbReference>
<dbReference type="AlphaFoldDB" id="A0A271ITL0"/>
<name>A0A271ITL0_9BACT</name>
<dbReference type="RefSeq" id="WP_095512517.1">
    <property type="nucleotide sequence ID" value="NZ_MQWD01000005.1"/>
</dbReference>
<proteinExistence type="predicted"/>
<comment type="caution">
    <text evidence="1">The sequence shown here is derived from an EMBL/GenBank/DDBJ whole genome shotgun (WGS) entry which is preliminary data.</text>
</comment>
<reference evidence="1 2" key="1">
    <citation type="submission" date="2016-11" db="EMBL/GenBank/DDBJ databases">
        <title>Study of marine rhodopsin-containing bacteria.</title>
        <authorList>
            <person name="Yoshizawa S."/>
            <person name="Kumagai Y."/>
            <person name="Kogure K."/>
        </authorList>
    </citation>
    <scope>NUCLEOTIDE SEQUENCE [LARGE SCALE GENOMIC DNA]</scope>
    <source>
        <strain evidence="1 2">SAORIC-28</strain>
    </source>
</reference>
<accession>A0A271ITL0</accession>
<gene>
    <name evidence="1" type="ORF">BSZ37_20440</name>
</gene>
<keyword evidence="2" id="KW-1185">Reference proteome</keyword>
<evidence type="ECO:0000313" key="1">
    <source>
        <dbReference type="EMBL" id="PAP74552.1"/>
    </source>
</evidence>
<dbReference type="OrthoDB" id="8480007at2"/>
<sequence>MSETSPVDVVYIDDQEREPARYAERLSSSGTISCRVIDPPALDELRAFMVEHRADLYLIDQDLSDKRGYLGSGLAAHIRSEAPDYPVVLVSRRTVLNEAKYGRPAEGFDDVHVVDDLILKARFNRDLERVVHTLAELAEGYASLRDRTGGSRNAALQWALAATDEEIDAVREASPPVGTAQWRPFPAARWIRHTLLAYPGPLLGPLHAAVSLGITREAFESERVQKVFAGARYAGLFAPYEGRWWRGRLLSIATKLVVEAELRGPVRTNLRIALGEDDAPLPAPVCVWDGTEGAEAVCYVLHEPVKLSHSLRYYPDARPSVMDPARVSYRAIYADDSFDEELLDSSGQDMLEQVSALPDPIADSGTQA</sequence>
<protein>
    <submittedName>
        <fullName evidence="1">Uncharacterized protein</fullName>
    </submittedName>
</protein>
<evidence type="ECO:0000313" key="2">
    <source>
        <dbReference type="Proteomes" id="UP000216339"/>
    </source>
</evidence>
<dbReference type="EMBL" id="MQWD01000005">
    <property type="protein sequence ID" value="PAP74552.1"/>
    <property type="molecule type" value="Genomic_DNA"/>
</dbReference>
<organism evidence="1 2">
    <name type="scientific">Rubrivirga marina</name>
    <dbReference type="NCBI Taxonomy" id="1196024"/>
    <lineage>
        <taxon>Bacteria</taxon>
        <taxon>Pseudomonadati</taxon>
        <taxon>Rhodothermota</taxon>
        <taxon>Rhodothermia</taxon>
        <taxon>Rhodothermales</taxon>
        <taxon>Rubricoccaceae</taxon>
        <taxon>Rubrivirga</taxon>
    </lineage>
</organism>